<dbReference type="Gene3D" id="2.60.40.10">
    <property type="entry name" value="Immunoglobulins"/>
    <property type="match status" value="1"/>
</dbReference>
<keyword evidence="3" id="KW-1185">Reference proteome</keyword>
<dbReference type="GO" id="GO:0030245">
    <property type="term" value="P:cellulose catabolic process"/>
    <property type="evidence" value="ECO:0007669"/>
    <property type="project" value="InterPro"/>
</dbReference>
<dbReference type="OrthoDB" id="9802318at2"/>
<dbReference type="SUPFAM" id="SSF51989">
    <property type="entry name" value="Glycosyl hydrolases family 6, cellulases"/>
    <property type="match status" value="1"/>
</dbReference>
<name>A0A1M6CKS3_9CLOT</name>
<proteinExistence type="predicted"/>
<protein>
    <submittedName>
        <fullName evidence="2">Uncharacterized protein</fullName>
    </submittedName>
</protein>
<feature type="signal peptide" evidence="1">
    <location>
        <begin position="1"/>
        <end position="24"/>
    </location>
</feature>
<feature type="chain" id="PRO_5038486840" evidence="1">
    <location>
        <begin position="25"/>
        <end position="672"/>
    </location>
</feature>
<dbReference type="AlphaFoldDB" id="A0A1M6CKS3"/>
<dbReference type="RefSeq" id="WP_072984946.1">
    <property type="nucleotide sequence ID" value="NZ_FQZB01000004.1"/>
</dbReference>
<dbReference type="InterPro" id="IPR036434">
    <property type="entry name" value="Beta_cellobiohydrolase_sf"/>
</dbReference>
<evidence type="ECO:0000256" key="1">
    <source>
        <dbReference type="SAM" id="SignalP"/>
    </source>
</evidence>
<dbReference type="InterPro" id="IPR014756">
    <property type="entry name" value="Ig_E-set"/>
</dbReference>
<sequence>MKFKLKLKKLIVAMIVFMMFITMTPNVNVFATATGLPGVPSIEHNQWEGDYDGNYDISWNLWYGNNATSWSLYEKVNLNGKFEKIQEGKLTDNSPGPQKGTIAIRDKAVSGTLYYYVELSNSFGTSKSKVVTINVGEASVTSKIFIKEFDIEGNVNQITVPLGKNEITLDTPEIKDSKFKLSTNNNTVINYSLNGNKITLNALKSGRASLKIVEETTGETRLVGVRVKNTDGSIPALPDYLSIGSVSESTKTDMDFWKDFSNDYKNKRMDVRYIYVNGGPGPDGWVNSEGGNGSRVKKYLRDSLQLGAIPFFVYYNIPAGGESWANDYQNANNRDYMKTYYKNLKLFLDICKQYGKDETVGIIYEPDFIGYVMQQSNTTADKVSALVDTAYETGILTRGQDPDFPNTVQGLVQSINYITDKYYKQAYFGWQFNIWSYSGTVVPRGLMHSTEFNGWENGREEIKKVAKITADYYIDAGVRTYGADFISIDKYGFDGAGEGNIANDPKNSIWLWNADLWTNYLLYTKTLHETTNLPVILWQMPVGHLNSSEDISPYTGQRFKDLTNVKRNFEDSSTTYFLGDTFKPGIGNRLDYFKGNDAKDPKVKVNGDTVTWGSHMEEVRDSGVVSVLFGAGVGDSTDGVGFIPEFGNQPTDYYFWITKVQKYFDNPILLKK</sequence>
<dbReference type="InterPro" id="IPR013783">
    <property type="entry name" value="Ig-like_fold"/>
</dbReference>
<evidence type="ECO:0000313" key="3">
    <source>
        <dbReference type="Proteomes" id="UP000184310"/>
    </source>
</evidence>
<evidence type="ECO:0000313" key="2">
    <source>
        <dbReference type="EMBL" id="SHI61607.1"/>
    </source>
</evidence>
<gene>
    <name evidence="2" type="ORF">SAMN02745163_00491</name>
</gene>
<dbReference type="Proteomes" id="UP000184310">
    <property type="component" value="Unassembled WGS sequence"/>
</dbReference>
<accession>A0A1M6CKS3</accession>
<dbReference type="STRING" id="1121302.SAMN02745163_00491"/>
<keyword evidence="1" id="KW-0732">Signal</keyword>
<dbReference type="EMBL" id="FQZB01000004">
    <property type="protein sequence ID" value="SHI61607.1"/>
    <property type="molecule type" value="Genomic_DNA"/>
</dbReference>
<reference evidence="2 3" key="1">
    <citation type="submission" date="2016-11" db="EMBL/GenBank/DDBJ databases">
        <authorList>
            <person name="Jaros S."/>
            <person name="Januszkiewicz K."/>
            <person name="Wedrychowicz H."/>
        </authorList>
    </citation>
    <scope>NUCLEOTIDE SEQUENCE [LARGE SCALE GENOMIC DNA]</scope>
    <source>
        <strain evidence="2 3">DSM 21758</strain>
    </source>
</reference>
<dbReference type="GO" id="GO:0004553">
    <property type="term" value="F:hydrolase activity, hydrolyzing O-glycosyl compounds"/>
    <property type="evidence" value="ECO:0007669"/>
    <property type="project" value="InterPro"/>
</dbReference>
<organism evidence="2 3">
    <name type="scientific">Clostridium cavendishii DSM 21758</name>
    <dbReference type="NCBI Taxonomy" id="1121302"/>
    <lineage>
        <taxon>Bacteria</taxon>
        <taxon>Bacillati</taxon>
        <taxon>Bacillota</taxon>
        <taxon>Clostridia</taxon>
        <taxon>Eubacteriales</taxon>
        <taxon>Clostridiaceae</taxon>
        <taxon>Clostridium</taxon>
    </lineage>
</organism>
<dbReference type="SUPFAM" id="SSF81296">
    <property type="entry name" value="E set domains"/>
    <property type="match status" value="1"/>
</dbReference>